<protein>
    <submittedName>
        <fullName evidence="1">Uncharacterized protein</fullName>
    </submittedName>
</protein>
<evidence type="ECO:0000313" key="1">
    <source>
        <dbReference type="EMBL" id="ENH75768.1"/>
    </source>
</evidence>
<reference evidence="2" key="2">
    <citation type="journal article" date="2014" name="PLoS ONE">
        <title>Genome and Transcriptome Analysis of the Fungal Pathogen Fusarium oxysporum f. sp. cubense Causing Banana Vascular Wilt Disease.</title>
        <authorList>
            <person name="Guo L."/>
            <person name="Han L."/>
            <person name="Yang L."/>
            <person name="Zeng H."/>
            <person name="Fan D."/>
            <person name="Zhu Y."/>
            <person name="Feng Y."/>
            <person name="Wang G."/>
            <person name="Peng C."/>
            <person name="Jiang X."/>
            <person name="Zhou D."/>
            <person name="Ni P."/>
            <person name="Liang C."/>
            <person name="Liu L."/>
            <person name="Wang J."/>
            <person name="Mao C."/>
            <person name="Fang X."/>
            <person name="Peng M."/>
            <person name="Huang J."/>
        </authorList>
    </citation>
    <scope>NUCLEOTIDE SEQUENCE [LARGE SCALE GENOMIC DNA]</scope>
    <source>
        <strain evidence="2">race 1</strain>
    </source>
</reference>
<feature type="non-terminal residue" evidence="1">
    <location>
        <position position="1"/>
    </location>
</feature>
<dbReference type="Proteomes" id="UP000016928">
    <property type="component" value="Unassembled WGS sequence"/>
</dbReference>
<accession>N4UJ09</accession>
<dbReference type="HOGENOM" id="CLU_013929_15_5_1"/>
<sequence length="58" mass="6739">EIEYLIRCFINYITKTKFFPAFYAAYQAAIIESNIKGGFRGARLAPFDLEYVILKLNI</sequence>
<dbReference type="EMBL" id="KB729958">
    <property type="protein sequence ID" value="ENH75768.1"/>
    <property type="molecule type" value="Genomic_DNA"/>
</dbReference>
<reference evidence="2" key="1">
    <citation type="submission" date="2012-09" db="EMBL/GenBank/DDBJ databases">
        <title>Genome sequencing and comparative transcriptomics of race 1 and race 4 of banana pathogen: Fusarium oxysporum f. sp. cubense.</title>
        <authorList>
            <person name="Fang X."/>
            <person name="Huang J."/>
        </authorList>
    </citation>
    <scope>NUCLEOTIDE SEQUENCE [LARGE SCALE GENOMIC DNA]</scope>
    <source>
        <strain evidence="2">race 1</strain>
    </source>
</reference>
<evidence type="ECO:0000313" key="2">
    <source>
        <dbReference type="Proteomes" id="UP000016928"/>
    </source>
</evidence>
<name>N4UJ09_FUSC1</name>
<proteinExistence type="predicted"/>
<dbReference type="AlphaFoldDB" id="N4UJ09"/>
<dbReference type="VEuPathDB" id="FungiDB:FOC1_g10003933"/>
<gene>
    <name evidence="1" type="ORF">FOC1_g10003933</name>
</gene>
<organism evidence="1 2">
    <name type="scientific">Fusarium oxysporum f. sp. cubense (strain race 1)</name>
    <name type="common">Panama disease fungus</name>
    <dbReference type="NCBI Taxonomy" id="1229664"/>
    <lineage>
        <taxon>Eukaryota</taxon>
        <taxon>Fungi</taxon>
        <taxon>Dikarya</taxon>
        <taxon>Ascomycota</taxon>
        <taxon>Pezizomycotina</taxon>
        <taxon>Sordariomycetes</taxon>
        <taxon>Hypocreomycetidae</taxon>
        <taxon>Hypocreales</taxon>
        <taxon>Nectriaceae</taxon>
        <taxon>Fusarium</taxon>
        <taxon>Fusarium oxysporum species complex</taxon>
    </lineage>
</organism>